<dbReference type="PIRSF" id="PIRSF024534">
    <property type="entry name" value="ThiW"/>
    <property type="match status" value="1"/>
</dbReference>
<dbReference type="Proteomes" id="UP000239663">
    <property type="component" value="Unassembled WGS sequence"/>
</dbReference>
<name>A0A2S7MVT3_9BACI</name>
<sequence>MNRTKKLTMTALLAAITSISSSLIFIPIGFAKIFPIQHLVNLLSAVLLGPAYAIMQAFLSSTIRNIIGTGSLFAYPGSMIGAFLAAILYSKTKNIGLSALGEVIGTGILGAIATYPIAVLILGEEMTIFGLIPAFTISSFTGALLGYTLLNLLIRKRVILPGGQKVR</sequence>
<dbReference type="Pfam" id="PF09512">
    <property type="entry name" value="ThiW"/>
    <property type="match status" value="1"/>
</dbReference>
<gene>
    <name evidence="2" type="primary">thiW</name>
    <name evidence="2" type="ORF">CYL18_17190</name>
</gene>
<feature type="transmembrane region" description="Helical" evidence="1">
    <location>
        <begin position="65"/>
        <end position="88"/>
    </location>
</feature>
<dbReference type="Gene3D" id="1.10.1760.20">
    <property type="match status" value="1"/>
</dbReference>
<proteinExistence type="predicted"/>
<accession>A0A2S7MVT3</accession>
<organism evidence="2 3">
    <name type="scientific">Pradoshia eiseniae</name>
    <dbReference type="NCBI Taxonomy" id="2064768"/>
    <lineage>
        <taxon>Bacteria</taxon>
        <taxon>Bacillati</taxon>
        <taxon>Bacillota</taxon>
        <taxon>Bacilli</taxon>
        <taxon>Bacillales</taxon>
        <taxon>Bacillaceae</taxon>
        <taxon>Pradoshia</taxon>
    </lineage>
</organism>
<protein>
    <submittedName>
        <fullName evidence="2">Energy coupling factor transporter S component ThiW</fullName>
    </submittedName>
</protein>
<dbReference type="EMBL" id="PKOZ01000018">
    <property type="protein sequence ID" value="PQD93893.1"/>
    <property type="molecule type" value="Genomic_DNA"/>
</dbReference>
<keyword evidence="1" id="KW-1133">Transmembrane helix</keyword>
<dbReference type="InterPro" id="IPR012652">
    <property type="entry name" value="ThiW"/>
</dbReference>
<dbReference type="NCBIfam" id="TIGR02359">
    <property type="entry name" value="thiW"/>
    <property type="match status" value="1"/>
</dbReference>
<dbReference type="RefSeq" id="WP_104850727.1">
    <property type="nucleotide sequence ID" value="NZ_PKOZ01000018.1"/>
</dbReference>
<reference evidence="2 3" key="1">
    <citation type="submission" date="2017-12" db="EMBL/GenBank/DDBJ databases">
        <title>Taxonomic description and draft genome of Pradoshia cofamensis Gen. nov., sp. nov., a thermotolerant bacillale isolated from anterior gut of earthworm Eisenia fetida.</title>
        <authorList>
            <person name="Saha T."/>
            <person name="Chakraborty R."/>
        </authorList>
    </citation>
    <scope>NUCLEOTIDE SEQUENCE [LARGE SCALE GENOMIC DNA]</scope>
    <source>
        <strain evidence="2 3">EAG3</strain>
    </source>
</reference>
<evidence type="ECO:0000313" key="2">
    <source>
        <dbReference type="EMBL" id="PQD93893.1"/>
    </source>
</evidence>
<feature type="transmembrane region" description="Helical" evidence="1">
    <location>
        <begin position="12"/>
        <end position="31"/>
    </location>
</feature>
<comment type="caution">
    <text evidence="2">The sequence shown here is derived from an EMBL/GenBank/DDBJ whole genome shotgun (WGS) entry which is preliminary data.</text>
</comment>
<evidence type="ECO:0000313" key="3">
    <source>
        <dbReference type="Proteomes" id="UP000239663"/>
    </source>
</evidence>
<dbReference type="OrthoDB" id="5516776at2"/>
<feature type="transmembrane region" description="Helical" evidence="1">
    <location>
        <begin position="128"/>
        <end position="150"/>
    </location>
</feature>
<keyword evidence="3" id="KW-1185">Reference proteome</keyword>
<feature type="transmembrane region" description="Helical" evidence="1">
    <location>
        <begin position="38"/>
        <end position="59"/>
    </location>
</feature>
<keyword evidence="1" id="KW-0472">Membrane</keyword>
<dbReference type="AlphaFoldDB" id="A0A2S7MVT3"/>
<evidence type="ECO:0000256" key="1">
    <source>
        <dbReference type="SAM" id="Phobius"/>
    </source>
</evidence>
<keyword evidence="1" id="KW-0812">Transmembrane</keyword>
<feature type="transmembrane region" description="Helical" evidence="1">
    <location>
        <begin position="100"/>
        <end position="122"/>
    </location>
</feature>